<dbReference type="RefSeq" id="WP_099116437.1">
    <property type="nucleotide sequence ID" value="NZ_NJAK01000001.1"/>
</dbReference>
<name>A0A2D0KDD9_9GAMM</name>
<dbReference type="Proteomes" id="UP000222168">
    <property type="component" value="Unassembled WGS sequence"/>
</dbReference>
<dbReference type="EMBL" id="NJAK01000001">
    <property type="protein sequence ID" value="PHM61247.1"/>
    <property type="molecule type" value="Genomic_DNA"/>
</dbReference>
<evidence type="ECO:0000313" key="1">
    <source>
        <dbReference type="EMBL" id="PHM61247.1"/>
    </source>
</evidence>
<keyword evidence="2" id="KW-1185">Reference proteome</keyword>
<proteinExistence type="predicted"/>
<organism evidence="1 2">
    <name type="scientific">Xenorhabdus ishibashii</name>
    <dbReference type="NCBI Taxonomy" id="1034471"/>
    <lineage>
        <taxon>Bacteria</taxon>
        <taxon>Pseudomonadati</taxon>
        <taxon>Pseudomonadota</taxon>
        <taxon>Gammaproteobacteria</taxon>
        <taxon>Enterobacterales</taxon>
        <taxon>Morganellaceae</taxon>
        <taxon>Xenorhabdus</taxon>
    </lineage>
</organism>
<dbReference type="OrthoDB" id="6447568at2"/>
<dbReference type="AlphaFoldDB" id="A0A2D0KDD9"/>
<protein>
    <submittedName>
        <fullName evidence="1">Uncharacterized protein</fullName>
    </submittedName>
</protein>
<gene>
    <name evidence="1" type="ORF">Xish_00369</name>
</gene>
<comment type="caution">
    <text evidence="1">The sequence shown here is derived from an EMBL/GenBank/DDBJ whole genome shotgun (WGS) entry which is preliminary data.</text>
</comment>
<sequence>MTNSDLCREAFEKFLLTEFRYSENALEKDSNGNYFNMPAQNYWEAFKAGWEASNDITHPRK</sequence>
<accession>A0A2D0KDD9</accession>
<reference evidence="1 2" key="1">
    <citation type="journal article" date="2017" name="Nat. Microbiol.">
        <title>Natural product diversity associated with the nematode symbionts Photorhabdus and Xenorhabdus.</title>
        <authorList>
            <person name="Tobias N.J."/>
            <person name="Wolff H."/>
            <person name="Djahanschiri B."/>
            <person name="Grundmann F."/>
            <person name="Kronenwerth M."/>
            <person name="Shi Y.M."/>
            <person name="Simonyi S."/>
            <person name="Grun P."/>
            <person name="Shapiro-Ilan D."/>
            <person name="Pidot S.J."/>
            <person name="Stinear T.P."/>
            <person name="Ebersberger I."/>
            <person name="Bode H.B."/>
        </authorList>
    </citation>
    <scope>NUCLEOTIDE SEQUENCE [LARGE SCALE GENOMIC DNA]</scope>
    <source>
        <strain evidence="1 2">DSM 22670</strain>
    </source>
</reference>
<evidence type="ECO:0000313" key="2">
    <source>
        <dbReference type="Proteomes" id="UP000222168"/>
    </source>
</evidence>